<protein>
    <submittedName>
        <fullName evidence="2">Uncharacterized protein</fullName>
    </submittedName>
</protein>
<sequence length="224" mass="25850">NTDNEKQLKEIRHDLGASGRFDNVLKLIGSELYFEDICHQLSLDELFFSTVLRIGNVMIGQRTKHICDCMCLYAYLTDNMYQQVKIIFYVCVCVCVCCLVFLKVLQLIGETLVDPVAKIQKLLWKFQKELVVFSKDIAFDVTVEMIRQLLNKMPLKGDCSKIMELTSEFILCPALANLEDGNSLLDLLTDFPGLLQKCLVLKILDNRVLVRDVRFLVYYLEFIK</sequence>
<keyword evidence="1" id="KW-0812">Transmembrane</keyword>
<dbReference type="AlphaFoldDB" id="X6L9G5"/>
<gene>
    <name evidence="2" type="ORF">RFI_39750</name>
</gene>
<keyword evidence="1" id="KW-1133">Transmembrane helix</keyword>
<evidence type="ECO:0000313" key="2">
    <source>
        <dbReference type="EMBL" id="ETN97776.1"/>
    </source>
</evidence>
<reference evidence="2 3" key="1">
    <citation type="journal article" date="2013" name="Curr. Biol.">
        <title>The Genome of the Foraminiferan Reticulomyxa filosa.</title>
        <authorList>
            <person name="Glockner G."/>
            <person name="Hulsmann N."/>
            <person name="Schleicher M."/>
            <person name="Noegel A.A."/>
            <person name="Eichinger L."/>
            <person name="Gallinger C."/>
            <person name="Pawlowski J."/>
            <person name="Sierra R."/>
            <person name="Euteneuer U."/>
            <person name="Pillet L."/>
            <person name="Moustafa A."/>
            <person name="Platzer M."/>
            <person name="Groth M."/>
            <person name="Szafranski K."/>
            <person name="Schliwa M."/>
        </authorList>
    </citation>
    <scope>NUCLEOTIDE SEQUENCE [LARGE SCALE GENOMIC DNA]</scope>
</reference>
<evidence type="ECO:0000313" key="3">
    <source>
        <dbReference type="Proteomes" id="UP000023152"/>
    </source>
</evidence>
<feature type="non-terminal residue" evidence="2">
    <location>
        <position position="224"/>
    </location>
</feature>
<evidence type="ECO:0000256" key="1">
    <source>
        <dbReference type="SAM" id="Phobius"/>
    </source>
</evidence>
<feature type="transmembrane region" description="Helical" evidence="1">
    <location>
        <begin position="86"/>
        <end position="105"/>
    </location>
</feature>
<proteinExistence type="predicted"/>
<keyword evidence="1" id="KW-0472">Membrane</keyword>
<accession>X6L9G5</accession>
<organism evidence="2 3">
    <name type="scientific">Reticulomyxa filosa</name>
    <dbReference type="NCBI Taxonomy" id="46433"/>
    <lineage>
        <taxon>Eukaryota</taxon>
        <taxon>Sar</taxon>
        <taxon>Rhizaria</taxon>
        <taxon>Retaria</taxon>
        <taxon>Foraminifera</taxon>
        <taxon>Monothalamids</taxon>
        <taxon>Reticulomyxidae</taxon>
        <taxon>Reticulomyxa</taxon>
    </lineage>
</organism>
<dbReference type="Proteomes" id="UP000023152">
    <property type="component" value="Unassembled WGS sequence"/>
</dbReference>
<keyword evidence="3" id="KW-1185">Reference proteome</keyword>
<dbReference type="EMBL" id="ASPP01048653">
    <property type="protein sequence ID" value="ETN97776.1"/>
    <property type="molecule type" value="Genomic_DNA"/>
</dbReference>
<comment type="caution">
    <text evidence="2">The sequence shown here is derived from an EMBL/GenBank/DDBJ whole genome shotgun (WGS) entry which is preliminary data.</text>
</comment>
<feature type="non-terminal residue" evidence="2">
    <location>
        <position position="1"/>
    </location>
</feature>
<name>X6L9G5_RETFI</name>